<keyword evidence="1" id="KW-0472">Membrane</keyword>
<dbReference type="EMBL" id="UYRT01092196">
    <property type="protein sequence ID" value="VDN37889.1"/>
    <property type="molecule type" value="Genomic_DNA"/>
</dbReference>
<evidence type="ECO:0000313" key="3">
    <source>
        <dbReference type="Proteomes" id="UP000271098"/>
    </source>
</evidence>
<evidence type="ECO:0000313" key="2">
    <source>
        <dbReference type="EMBL" id="VDN37889.1"/>
    </source>
</evidence>
<reference evidence="4" key="1">
    <citation type="submission" date="2016-06" db="UniProtKB">
        <authorList>
            <consortium name="WormBaseParasite"/>
        </authorList>
    </citation>
    <scope>IDENTIFICATION</scope>
</reference>
<proteinExistence type="predicted"/>
<dbReference type="WBParaSite" id="GPUH_0002129801-mRNA-1">
    <property type="protein sequence ID" value="GPUH_0002129801-mRNA-1"/>
    <property type="gene ID" value="GPUH_0002129801"/>
</dbReference>
<accession>A0A183EJY2</accession>
<feature type="transmembrane region" description="Helical" evidence="1">
    <location>
        <begin position="55"/>
        <end position="72"/>
    </location>
</feature>
<organism evidence="4">
    <name type="scientific">Gongylonema pulchrum</name>
    <dbReference type="NCBI Taxonomy" id="637853"/>
    <lineage>
        <taxon>Eukaryota</taxon>
        <taxon>Metazoa</taxon>
        <taxon>Ecdysozoa</taxon>
        <taxon>Nematoda</taxon>
        <taxon>Chromadorea</taxon>
        <taxon>Rhabditida</taxon>
        <taxon>Spirurina</taxon>
        <taxon>Spiruromorpha</taxon>
        <taxon>Spiruroidea</taxon>
        <taxon>Gongylonematidae</taxon>
        <taxon>Gongylonema</taxon>
    </lineage>
</organism>
<reference evidence="2 3" key="2">
    <citation type="submission" date="2018-11" db="EMBL/GenBank/DDBJ databases">
        <authorList>
            <consortium name="Pathogen Informatics"/>
        </authorList>
    </citation>
    <scope>NUCLEOTIDE SEQUENCE [LARGE SCALE GENOMIC DNA]</scope>
</reference>
<evidence type="ECO:0000313" key="4">
    <source>
        <dbReference type="WBParaSite" id="GPUH_0002129801-mRNA-1"/>
    </source>
</evidence>
<keyword evidence="1" id="KW-0812">Transmembrane</keyword>
<dbReference type="AlphaFoldDB" id="A0A183EJY2"/>
<keyword evidence="3" id="KW-1185">Reference proteome</keyword>
<name>A0A183EJY2_9BILA</name>
<dbReference type="Proteomes" id="UP000271098">
    <property type="component" value="Unassembled WGS sequence"/>
</dbReference>
<gene>
    <name evidence="2" type="ORF">GPUH_LOCUS21273</name>
</gene>
<evidence type="ECO:0000256" key="1">
    <source>
        <dbReference type="SAM" id="Phobius"/>
    </source>
</evidence>
<protein>
    <submittedName>
        <fullName evidence="4">RSN1_TM domain-containing protein</fullName>
    </submittedName>
</protein>
<sequence length="131" mass="14880">MVMNDALFLSSLIIIAVTVVVIFACEPVDDVLRIYSVELGYGNWLGSMFPSFDDAFLRQFVVGLFLAVLAIAEETISQKCHKLPICAVRKNCIKLARGYRIKYPLYGWIGHLQQRLEEAVVSAFGRRAWFF</sequence>
<keyword evidence="1" id="KW-1133">Transmembrane helix</keyword>